<keyword evidence="1" id="KW-0479">Metal-binding</keyword>
<dbReference type="SMART" id="SM00589">
    <property type="entry name" value="PRY"/>
    <property type="match status" value="1"/>
</dbReference>
<dbReference type="SUPFAM" id="SSF49899">
    <property type="entry name" value="Concanavalin A-like lectins/glucanases"/>
    <property type="match status" value="1"/>
</dbReference>
<dbReference type="InterPro" id="IPR043136">
    <property type="entry name" value="B30.2/SPRY_sf"/>
</dbReference>
<evidence type="ECO:0000256" key="2">
    <source>
        <dbReference type="ARBA" id="ARBA00022771"/>
    </source>
</evidence>
<evidence type="ECO:0000313" key="6">
    <source>
        <dbReference type="Proteomes" id="UP001482620"/>
    </source>
</evidence>
<organism evidence="5 6">
    <name type="scientific">Ilyodon furcidens</name>
    <name type="common">goldbreast splitfin</name>
    <dbReference type="NCBI Taxonomy" id="33524"/>
    <lineage>
        <taxon>Eukaryota</taxon>
        <taxon>Metazoa</taxon>
        <taxon>Chordata</taxon>
        <taxon>Craniata</taxon>
        <taxon>Vertebrata</taxon>
        <taxon>Euteleostomi</taxon>
        <taxon>Actinopterygii</taxon>
        <taxon>Neopterygii</taxon>
        <taxon>Teleostei</taxon>
        <taxon>Neoteleostei</taxon>
        <taxon>Acanthomorphata</taxon>
        <taxon>Ovalentaria</taxon>
        <taxon>Atherinomorphae</taxon>
        <taxon>Cyprinodontiformes</taxon>
        <taxon>Goodeidae</taxon>
        <taxon>Ilyodon</taxon>
    </lineage>
</organism>
<dbReference type="Proteomes" id="UP001482620">
    <property type="component" value="Unassembled WGS sequence"/>
</dbReference>
<dbReference type="PRINTS" id="PR01407">
    <property type="entry name" value="BUTYPHLNCDUF"/>
</dbReference>
<dbReference type="Pfam" id="PF13765">
    <property type="entry name" value="PRY"/>
    <property type="match status" value="1"/>
</dbReference>
<evidence type="ECO:0000259" key="4">
    <source>
        <dbReference type="PROSITE" id="PS50188"/>
    </source>
</evidence>
<dbReference type="Gene3D" id="2.60.120.920">
    <property type="match status" value="1"/>
</dbReference>
<dbReference type="InterPro" id="IPR003879">
    <property type="entry name" value="Butyrophylin_SPRY"/>
</dbReference>
<feature type="non-terminal residue" evidence="5">
    <location>
        <position position="1"/>
    </location>
</feature>
<evidence type="ECO:0000313" key="5">
    <source>
        <dbReference type="EMBL" id="MEQ2223614.1"/>
    </source>
</evidence>
<sequence>EPAGVQQLKDLRKYSCQLTIDTNTVNRYLQLSEDNRKVTRVEELQSYPDHPDRFDYWCPQLLCSDGLTGRCYWEVEWRGRVNISSSSVCGLSCWHSVLLQSLL</sequence>
<evidence type="ECO:0000256" key="3">
    <source>
        <dbReference type="ARBA" id="ARBA00022833"/>
    </source>
</evidence>
<dbReference type="PANTHER" id="PTHR25465:SF5">
    <property type="entry name" value="E3 UBIQUITIN_ISG15 LIGASE TRIM25-RELATED"/>
    <property type="match status" value="1"/>
</dbReference>
<keyword evidence="3" id="KW-0862">Zinc</keyword>
<dbReference type="InterPro" id="IPR001870">
    <property type="entry name" value="B30.2/SPRY"/>
</dbReference>
<dbReference type="EMBL" id="JAHRIQ010009405">
    <property type="protein sequence ID" value="MEQ2223614.1"/>
    <property type="molecule type" value="Genomic_DNA"/>
</dbReference>
<protein>
    <recommendedName>
        <fullName evidence="4">B30.2/SPRY domain-containing protein</fullName>
    </recommendedName>
</protein>
<dbReference type="InterPro" id="IPR006574">
    <property type="entry name" value="PRY"/>
</dbReference>
<evidence type="ECO:0000256" key="1">
    <source>
        <dbReference type="ARBA" id="ARBA00022723"/>
    </source>
</evidence>
<accession>A0ABV0SSM6</accession>
<dbReference type="PANTHER" id="PTHR25465">
    <property type="entry name" value="B-BOX DOMAIN CONTAINING"/>
    <property type="match status" value="1"/>
</dbReference>
<gene>
    <name evidence="5" type="ORF">ILYODFUR_038358</name>
</gene>
<dbReference type="InterPro" id="IPR051051">
    <property type="entry name" value="E3_ubiq-ligase_TRIM/RNF"/>
</dbReference>
<dbReference type="PROSITE" id="PS50188">
    <property type="entry name" value="B302_SPRY"/>
    <property type="match status" value="1"/>
</dbReference>
<comment type="caution">
    <text evidence="5">The sequence shown here is derived from an EMBL/GenBank/DDBJ whole genome shotgun (WGS) entry which is preliminary data.</text>
</comment>
<keyword evidence="2" id="KW-0863">Zinc-finger</keyword>
<reference evidence="5 6" key="1">
    <citation type="submission" date="2021-06" db="EMBL/GenBank/DDBJ databases">
        <authorList>
            <person name="Palmer J.M."/>
        </authorList>
    </citation>
    <scope>NUCLEOTIDE SEQUENCE [LARGE SCALE GENOMIC DNA]</scope>
    <source>
        <strain evidence="6">if_2019</strain>
        <tissue evidence="5">Muscle</tissue>
    </source>
</reference>
<proteinExistence type="predicted"/>
<feature type="domain" description="B30.2/SPRY" evidence="4">
    <location>
        <begin position="1"/>
        <end position="103"/>
    </location>
</feature>
<dbReference type="InterPro" id="IPR013320">
    <property type="entry name" value="ConA-like_dom_sf"/>
</dbReference>
<keyword evidence="6" id="KW-1185">Reference proteome</keyword>
<name>A0ABV0SSM6_9TELE</name>